<dbReference type="Proteomes" id="UP001501442">
    <property type="component" value="Unassembled WGS sequence"/>
</dbReference>
<feature type="domain" description="DUF676" evidence="2">
    <location>
        <begin position="104"/>
        <end position="205"/>
    </location>
</feature>
<dbReference type="RefSeq" id="WP_345439207.1">
    <property type="nucleotide sequence ID" value="NZ_BAABHK010000017.1"/>
</dbReference>
<keyword evidence="4" id="KW-1185">Reference proteome</keyword>
<dbReference type="InterPro" id="IPR029058">
    <property type="entry name" value="AB_hydrolase_fold"/>
</dbReference>
<dbReference type="InterPro" id="IPR007751">
    <property type="entry name" value="DUF676_lipase-like"/>
</dbReference>
<dbReference type="EMBL" id="BAABHK010000017">
    <property type="protein sequence ID" value="GAA4636217.1"/>
    <property type="molecule type" value="Genomic_DNA"/>
</dbReference>
<dbReference type="SUPFAM" id="SSF53474">
    <property type="entry name" value="alpha/beta-Hydrolases"/>
    <property type="match status" value="1"/>
</dbReference>
<sequence length="296" mass="32011">MRRIMRGLTATVAVGAVLSGTQGIASAATPPRNNSKNEAVYFVHGSDLVHSDVNGGGDDCNSAWGAEMSALRKRGWTGDFVTWGFYKGDTHCTRKFDGDLNSRIQELGRRLAWDIYDHYSKHGKSVDVVAHSMGGLVVRAAITGVNRYGATSKQWPKYLYVEDVATLSTPFTGTSWATTCTVAYGWKQCSDMRPGSGFLKWSGQNPQSTQGTDWTLVGASDDDMVTSGSATGMTAKHKVIYAAHQGLEHSALPHKGPGTGWTMKYSHDNGKSWKNTTNGAGPIRLVGDALYYWTAS</sequence>
<dbReference type="Pfam" id="PF05057">
    <property type="entry name" value="DUF676"/>
    <property type="match status" value="1"/>
</dbReference>
<comment type="caution">
    <text evidence="3">The sequence shown here is derived from an EMBL/GenBank/DDBJ whole genome shotgun (WGS) entry which is preliminary data.</text>
</comment>
<gene>
    <name evidence="3" type="ORF">GCM10023196_085080</name>
</gene>
<evidence type="ECO:0000256" key="1">
    <source>
        <dbReference type="SAM" id="SignalP"/>
    </source>
</evidence>
<feature type="signal peptide" evidence="1">
    <location>
        <begin position="1"/>
        <end position="27"/>
    </location>
</feature>
<accession>A0ABP8URE3</accession>
<evidence type="ECO:0000313" key="3">
    <source>
        <dbReference type="EMBL" id="GAA4636217.1"/>
    </source>
</evidence>
<protein>
    <recommendedName>
        <fullName evidence="2">DUF676 domain-containing protein</fullName>
    </recommendedName>
</protein>
<organism evidence="3 4">
    <name type="scientific">Actinoallomurus vinaceus</name>
    <dbReference type="NCBI Taxonomy" id="1080074"/>
    <lineage>
        <taxon>Bacteria</taxon>
        <taxon>Bacillati</taxon>
        <taxon>Actinomycetota</taxon>
        <taxon>Actinomycetes</taxon>
        <taxon>Streptosporangiales</taxon>
        <taxon>Thermomonosporaceae</taxon>
        <taxon>Actinoallomurus</taxon>
    </lineage>
</organism>
<name>A0ABP8URE3_9ACTN</name>
<evidence type="ECO:0000259" key="2">
    <source>
        <dbReference type="Pfam" id="PF05057"/>
    </source>
</evidence>
<evidence type="ECO:0000313" key="4">
    <source>
        <dbReference type="Proteomes" id="UP001501442"/>
    </source>
</evidence>
<proteinExistence type="predicted"/>
<feature type="chain" id="PRO_5046421003" description="DUF676 domain-containing protein" evidence="1">
    <location>
        <begin position="28"/>
        <end position="296"/>
    </location>
</feature>
<keyword evidence="1" id="KW-0732">Signal</keyword>
<dbReference type="Gene3D" id="3.40.50.1820">
    <property type="entry name" value="alpha/beta hydrolase"/>
    <property type="match status" value="1"/>
</dbReference>
<reference evidence="4" key="1">
    <citation type="journal article" date="2019" name="Int. J. Syst. Evol. Microbiol.">
        <title>The Global Catalogue of Microorganisms (GCM) 10K type strain sequencing project: providing services to taxonomists for standard genome sequencing and annotation.</title>
        <authorList>
            <consortium name="The Broad Institute Genomics Platform"/>
            <consortium name="The Broad Institute Genome Sequencing Center for Infectious Disease"/>
            <person name="Wu L."/>
            <person name="Ma J."/>
        </authorList>
    </citation>
    <scope>NUCLEOTIDE SEQUENCE [LARGE SCALE GENOMIC DNA]</scope>
    <source>
        <strain evidence="4">JCM 17939</strain>
    </source>
</reference>